<dbReference type="EMBL" id="JAHWGI010000149">
    <property type="protein sequence ID" value="KAK3910320.1"/>
    <property type="molecule type" value="Genomic_DNA"/>
</dbReference>
<dbReference type="EMBL" id="JAHWGI010001310">
    <property type="protein sequence ID" value="KAK3928076.1"/>
    <property type="molecule type" value="Genomic_DNA"/>
</dbReference>
<reference evidence="4" key="1">
    <citation type="submission" date="2021-07" db="EMBL/GenBank/DDBJ databases">
        <authorList>
            <person name="Catto M.A."/>
            <person name="Jacobson A."/>
            <person name="Kennedy G."/>
            <person name="Labadie P."/>
            <person name="Hunt B.G."/>
            <person name="Srinivasan R."/>
        </authorList>
    </citation>
    <scope>NUCLEOTIDE SEQUENCE</scope>
    <source>
        <strain evidence="4">PL_HMW_Pooled</strain>
        <tissue evidence="4">Head</tissue>
    </source>
</reference>
<protein>
    <submittedName>
        <fullName evidence="4">Pyrimidine-specific ribonucleoside hydrolase RihA</fullName>
    </submittedName>
</protein>
<keyword evidence="4" id="KW-0378">Hydrolase</keyword>
<evidence type="ECO:0000313" key="5">
    <source>
        <dbReference type="Proteomes" id="UP001219518"/>
    </source>
</evidence>
<sequence>MPTKFSGTPLGRSQTRRSVRELRRHQPISVKEETNQEAILFFFGSGLNGVKYPIVPCGCAAACLEHETMWVAEQNRCYHCNGPVQNVDIILSSYLELYKQSMRNIQ</sequence>
<evidence type="ECO:0000313" key="2">
    <source>
        <dbReference type="EMBL" id="KAK3910320.1"/>
    </source>
</evidence>
<evidence type="ECO:0000313" key="3">
    <source>
        <dbReference type="EMBL" id="KAK3928067.1"/>
    </source>
</evidence>
<gene>
    <name evidence="3" type="ORF">KUF71_016350</name>
    <name evidence="4" type="ORF">KUF71_016359</name>
    <name evidence="2" type="ORF">KUF71_020089</name>
</gene>
<feature type="region of interest" description="Disordered" evidence="1">
    <location>
        <begin position="1"/>
        <end position="27"/>
    </location>
</feature>
<dbReference type="GO" id="GO:0016787">
    <property type="term" value="F:hydrolase activity"/>
    <property type="evidence" value="ECO:0007669"/>
    <property type="project" value="UniProtKB-KW"/>
</dbReference>
<evidence type="ECO:0000313" key="4">
    <source>
        <dbReference type="EMBL" id="KAK3928076.1"/>
    </source>
</evidence>
<proteinExistence type="predicted"/>
<dbReference type="AlphaFoldDB" id="A0AAE1HV81"/>
<accession>A0AAE1HV81</accession>
<evidence type="ECO:0000256" key="1">
    <source>
        <dbReference type="SAM" id="MobiDB-lite"/>
    </source>
</evidence>
<dbReference type="Proteomes" id="UP001219518">
    <property type="component" value="Unassembled WGS sequence"/>
</dbReference>
<dbReference type="EMBL" id="JAHWGI010001310">
    <property type="protein sequence ID" value="KAK3928067.1"/>
    <property type="molecule type" value="Genomic_DNA"/>
</dbReference>
<organism evidence="4 5">
    <name type="scientific">Frankliniella fusca</name>
    <dbReference type="NCBI Taxonomy" id="407009"/>
    <lineage>
        <taxon>Eukaryota</taxon>
        <taxon>Metazoa</taxon>
        <taxon>Ecdysozoa</taxon>
        <taxon>Arthropoda</taxon>
        <taxon>Hexapoda</taxon>
        <taxon>Insecta</taxon>
        <taxon>Pterygota</taxon>
        <taxon>Neoptera</taxon>
        <taxon>Paraneoptera</taxon>
        <taxon>Thysanoptera</taxon>
        <taxon>Terebrantia</taxon>
        <taxon>Thripoidea</taxon>
        <taxon>Thripidae</taxon>
        <taxon>Frankliniella</taxon>
    </lineage>
</organism>
<name>A0AAE1HV81_9NEOP</name>
<feature type="compositionally biased region" description="Basic residues" evidence="1">
    <location>
        <begin position="14"/>
        <end position="26"/>
    </location>
</feature>
<reference evidence="4" key="2">
    <citation type="journal article" date="2023" name="BMC Genomics">
        <title>Pest status, molecular evolution, and epigenetic factors derived from the genome assembly of Frankliniella fusca, a thysanopteran phytovirus vector.</title>
        <authorList>
            <person name="Catto M.A."/>
            <person name="Labadie P.E."/>
            <person name="Jacobson A.L."/>
            <person name="Kennedy G.G."/>
            <person name="Srinivasan R."/>
            <person name="Hunt B.G."/>
        </authorList>
    </citation>
    <scope>NUCLEOTIDE SEQUENCE</scope>
    <source>
        <strain evidence="4">PL_HMW_Pooled</strain>
    </source>
</reference>
<comment type="caution">
    <text evidence="4">The sequence shown here is derived from an EMBL/GenBank/DDBJ whole genome shotgun (WGS) entry which is preliminary data.</text>
</comment>
<keyword evidence="5" id="KW-1185">Reference proteome</keyword>